<protein>
    <recommendedName>
        <fullName evidence="5">Ribosomal protein L14E/L6E/L27E</fullName>
    </recommendedName>
</protein>
<keyword evidence="2" id="KW-0687">Ribonucleoprotein</keyword>
<name>A0A1M5MCL9_9FIRM</name>
<dbReference type="InterPro" id="IPR014722">
    <property type="entry name" value="Rib_uL2_dom2"/>
</dbReference>
<dbReference type="EMBL" id="FQWY01000011">
    <property type="protein sequence ID" value="SHG74981.1"/>
    <property type="molecule type" value="Genomic_DNA"/>
</dbReference>
<dbReference type="OrthoDB" id="1683515at2"/>
<evidence type="ECO:0000256" key="1">
    <source>
        <dbReference type="ARBA" id="ARBA00022980"/>
    </source>
</evidence>
<organism evidence="3 4">
    <name type="scientific">Thermosyntropha lipolytica DSM 11003</name>
    <dbReference type="NCBI Taxonomy" id="1123382"/>
    <lineage>
        <taxon>Bacteria</taxon>
        <taxon>Bacillati</taxon>
        <taxon>Bacillota</taxon>
        <taxon>Clostridia</taxon>
        <taxon>Eubacteriales</taxon>
        <taxon>Syntrophomonadaceae</taxon>
        <taxon>Thermosyntropha</taxon>
    </lineage>
</organism>
<dbReference type="AlphaFoldDB" id="A0A1M5MCL9"/>
<dbReference type="InterPro" id="IPR041985">
    <property type="entry name" value="Ribosomal_eL14_KOW"/>
</dbReference>
<dbReference type="Proteomes" id="UP000242329">
    <property type="component" value="Unassembled WGS sequence"/>
</dbReference>
<dbReference type="STRING" id="1123382.SAMN02745221_00884"/>
<keyword evidence="1" id="KW-0689">Ribosomal protein</keyword>
<evidence type="ECO:0000256" key="2">
    <source>
        <dbReference type="ARBA" id="ARBA00023274"/>
    </source>
</evidence>
<dbReference type="GO" id="GO:1990904">
    <property type="term" value="C:ribonucleoprotein complex"/>
    <property type="evidence" value="ECO:0007669"/>
    <property type="project" value="UniProtKB-KW"/>
</dbReference>
<dbReference type="RefSeq" id="WP_073090631.1">
    <property type="nucleotide sequence ID" value="NZ_FQWY01000011.1"/>
</dbReference>
<dbReference type="InterPro" id="IPR008991">
    <property type="entry name" value="Translation_prot_SH3-like_sf"/>
</dbReference>
<sequence>MDERIGRVVISKRGRDKGRLFVVVDVVNENYCLIADGDLRKIEKPKLKNGRHLQFTNWIAEDVMAYLREGKMPENHVIRKNLKRIEEARERDGKEV</sequence>
<evidence type="ECO:0000313" key="3">
    <source>
        <dbReference type="EMBL" id="SHG74981.1"/>
    </source>
</evidence>
<dbReference type="GO" id="GO:0005840">
    <property type="term" value="C:ribosome"/>
    <property type="evidence" value="ECO:0007669"/>
    <property type="project" value="UniProtKB-KW"/>
</dbReference>
<gene>
    <name evidence="3" type="ORF">SAMN02745221_00884</name>
</gene>
<proteinExistence type="predicted"/>
<dbReference type="Gene3D" id="2.30.30.30">
    <property type="match status" value="1"/>
</dbReference>
<dbReference type="CDD" id="cd06088">
    <property type="entry name" value="KOW_RPL14"/>
    <property type="match status" value="1"/>
</dbReference>
<reference evidence="4" key="1">
    <citation type="submission" date="2016-11" db="EMBL/GenBank/DDBJ databases">
        <authorList>
            <person name="Varghese N."/>
            <person name="Submissions S."/>
        </authorList>
    </citation>
    <scope>NUCLEOTIDE SEQUENCE [LARGE SCALE GENOMIC DNA]</scope>
    <source>
        <strain evidence="4">DSM 11003</strain>
    </source>
</reference>
<keyword evidence="4" id="KW-1185">Reference proteome</keyword>
<accession>A0A1M5MCL9</accession>
<evidence type="ECO:0000313" key="4">
    <source>
        <dbReference type="Proteomes" id="UP000242329"/>
    </source>
</evidence>
<evidence type="ECO:0008006" key="5">
    <source>
        <dbReference type="Google" id="ProtNLM"/>
    </source>
</evidence>
<dbReference type="SUPFAM" id="SSF50104">
    <property type="entry name" value="Translation proteins SH3-like domain"/>
    <property type="match status" value="1"/>
</dbReference>